<protein>
    <submittedName>
        <fullName evidence="12">ATP-binding cassette, subfamily B</fullName>
    </submittedName>
</protein>
<dbReference type="FunFam" id="1.20.1560.10:FF:000011">
    <property type="entry name" value="Multidrug ABC transporter ATP-binding protein"/>
    <property type="match status" value="1"/>
</dbReference>
<dbReference type="SUPFAM" id="SSF90123">
    <property type="entry name" value="ABC transporter transmembrane region"/>
    <property type="match status" value="1"/>
</dbReference>
<dbReference type="GO" id="GO:0005886">
    <property type="term" value="C:plasma membrane"/>
    <property type="evidence" value="ECO:0007669"/>
    <property type="project" value="UniProtKB-SubCell"/>
</dbReference>
<feature type="domain" description="ABC transporter" evidence="10">
    <location>
        <begin position="369"/>
        <end position="603"/>
    </location>
</feature>
<dbReference type="InterPro" id="IPR003593">
    <property type="entry name" value="AAA+_ATPase"/>
</dbReference>
<dbReference type="Gene3D" id="3.40.50.300">
    <property type="entry name" value="P-loop containing nucleotide triphosphate hydrolases"/>
    <property type="match status" value="1"/>
</dbReference>
<dbReference type="SUPFAM" id="SSF52540">
    <property type="entry name" value="P-loop containing nucleoside triphosphate hydrolases"/>
    <property type="match status" value="1"/>
</dbReference>
<evidence type="ECO:0000256" key="1">
    <source>
        <dbReference type="ARBA" id="ARBA00004651"/>
    </source>
</evidence>
<dbReference type="PANTHER" id="PTHR43394:SF1">
    <property type="entry name" value="ATP-BINDING CASSETTE SUB-FAMILY B MEMBER 10, MITOCHONDRIAL"/>
    <property type="match status" value="1"/>
</dbReference>
<keyword evidence="6 12" id="KW-0067">ATP-binding</keyword>
<evidence type="ECO:0000313" key="13">
    <source>
        <dbReference type="Proteomes" id="UP000182836"/>
    </source>
</evidence>
<dbReference type="InterPro" id="IPR027417">
    <property type="entry name" value="P-loop_NTPase"/>
</dbReference>
<feature type="transmembrane region" description="Helical" evidence="9">
    <location>
        <begin position="93"/>
        <end position="117"/>
    </location>
</feature>
<dbReference type="PROSITE" id="PS00211">
    <property type="entry name" value="ABC_TRANSPORTER_1"/>
    <property type="match status" value="1"/>
</dbReference>
<dbReference type="SMART" id="SM00382">
    <property type="entry name" value="AAA"/>
    <property type="match status" value="1"/>
</dbReference>
<feature type="transmembrane region" description="Helical" evidence="9">
    <location>
        <begin position="168"/>
        <end position="186"/>
    </location>
</feature>
<evidence type="ECO:0000256" key="2">
    <source>
        <dbReference type="ARBA" id="ARBA00022448"/>
    </source>
</evidence>
<dbReference type="Pfam" id="PF00005">
    <property type="entry name" value="ABC_tran"/>
    <property type="match status" value="1"/>
</dbReference>
<evidence type="ECO:0000256" key="6">
    <source>
        <dbReference type="ARBA" id="ARBA00022840"/>
    </source>
</evidence>
<keyword evidence="3" id="KW-1003">Cell membrane</keyword>
<keyword evidence="5" id="KW-0547">Nucleotide-binding</keyword>
<accession>A0A1G8XZR7</accession>
<dbReference type="Proteomes" id="UP000182836">
    <property type="component" value="Unassembled WGS sequence"/>
</dbReference>
<evidence type="ECO:0000256" key="7">
    <source>
        <dbReference type="ARBA" id="ARBA00022989"/>
    </source>
</evidence>
<dbReference type="FunFam" id="3.40.50.300:FF:000287">
    <property type="entry name" value="Multidrug ABC transporter ATP-binding protein"/>
    <property type="match status" value="1"/>
</dbReference>
<evidence type="ECO:0000256" key="3">
    <source>
        <dbReference type="ARBA" id="ARBA00022475"/>
    </source>
</evidence>
<feature type="transmembrane region" description="Helical" evidence="9">
    <location>
        <begin position="192"/>
        <end position="211"/>
    </location>
</feature>
<sequence length="607" mass="67239">MSNQTNSIAKMQQLTGGGGPKGRISGPAAKAKDLKGTLLRVWNYMEKQKVALLLSTLFVSLSSLLSLSGPYYIGVIIDHYIIPKDVPGTIRMAGMLLGIYLTASLFTWLQAYMMVNVSLKTIGTLRKDLFIKLQTLSLNFFDRHKHGDLMSRFTNDIDNLNQALSQSVIQIISSILTVTGVIIAMFSLNWVLAIVSFITIPLMLFVTRQIVRVSRENFSKRQKDLGELNGFIEESISGGEVITLFGKEHDTLTEFHTVNERLRQSAMRADIFSGLLGPSNNFLSNLGLGLVIGVGAIMALKGLITVGIIASFVTYSRQFSRPLNQMSTLLNSIQAALAGAERVFEMMDEVPDLKDKNDAVSVSRFRGDIKFTNVNFSYNNGRKALQHINFEAKAGEMIALVGPTGSGKTTIINLLMRFYDINSGEILIDGRKSKDYKIGDLRKRIGIVLQDPYLFSGTVMENIRYGRLDATDEEVIQAAKTASAHGFIKHLPDQYHTMIASGGANISQGQKQLLSIARAILADADILILDEATSNIDTRTEVEIQKGIRNLTKGKTSFVIAHRLKTIEQADRILVIKDGELIEQGNHDELLNQRGFYYGLYSNQLRI</sequence>
<dbReference type="PROSITE" id="PS50893">
    <property type="entry name" value="ABC_TRANSPORTER_2"/>
    <property type="match status" value="1"/>
</dbReference>
<dbReference type="GO" id="GO:0005524">
    <property type="term" value="F:ATP binding"/>
    <property type="evidence" value="ECO:0007669"/>
    <property type="project" value="UniProtKB-KW"/>
</dbReference>
<keyword evidence="8 9" id="KW-0472">Membrane</keyword>
<evidence type="ECO:0000256" key="5">
    <source>
        <dbReference type="ARBA" id="ARBA00022741"/>
    </source>
</evidence>
<dbReference type="Pfam" id="PF00664">
    <property type="entry name" value="ABC_membrane"/>
    <property type="match status" value="1"/>
</dbReference>
<dbReference type="EMBL" id="FNED01000034">
    <property type="protein sequence ID" value="SDJ96079.1"/>
    <property type="molecule type" value="Genomic_DNA"/>
</dbReference>
<evidence type="ECO:0000313" key="12">
    <source>
        <dbReference type="EMBL" id="SDJ96079.1"/>
    </source>
</evidence>
<reference evidence="12 13" key="1">
    <citation type="submission" date="2016-10" db="EMBL/GenBank/DDBJ databases">
        <authorList>
            <person name="de Groot N.N."/>
        </authorList>
    </citation>
    <scope>NUCLEOTIDE SEQUENCE [LARGE SCALE GENOMIC DNA]</scope>
    <source>
        <strain evidence="12 13">DSM 2895</strain>
    </source>
</reference>
<evidence type="ECO:0000256" key="4">
    <source>
        <dbReference type="ARBA" id="ARBA00022692"/>
    </source>
</evidence>
<name>A0A1G8XZR7_ANEMI</name>
<dbReference type="InterPro" id="IPR036640">
    <property type="entry name" value="ABC1_TM_sf"/>
</dbReference>
<dbReference type="InterPro" id="IPR011527">
    <property type="entry name" value="ABC1_TM_dom"/>
</dbReference>
<keyword evidence="7 9" id="KW-1133">Transmembrane helix</keyword>
<evidence type="ECO:0000259" key="10">
    <source>
        <dbReference type="PROSITE" id="PS50893"/>
    </source>
</evidence>
<evidence type="ECO:0000259" key="11">
    <source>
        <dbReference type="PROSITE" id="PS50929"/>
    </source>
</evidence>
<dbReference type="InterPro" id="IPR017871">
    <property type="entry name" value="ABC_transporter-like_CS"/>
</dbReference>
<dbReference type="AlphaFoldDB" id="A0A1G8XZR7"/>
<gene>
    <name evidence="12" type="ORF">SAMN04487909_1349</name>
</gene>
<keyword evidence="4 9" id="KW-0812">Transmembrane</keyword>
<keyword evidence="2" id="KW-0813">Transport</keyword>
<dbReference type="GO" id="GO:0016887">
    <property type="term" value="F:ATP hydrolysis activity"/>
    <property type="evidence" value="ECO:0007669"/>
    <property type="project" value="InterPro"/>
</dbReference>
<dbReference type="InterPro" id="IPR039421">
    <property type="entry name" value="Type_1_exporter"/>
</dbReference>
<feature type="transmembrane region" description="Helical" evidence="9">
    <location>
        <begin position="50"/>
        <end position="73"/>
    </location>
</feature>
<dbReference type="InterPro" id="IPR003439">
    <property type="entry name" value="ABC_transporter-like_ATP-bd"/>
</dbReference>
<feature type="transmembrane region" description="Helical" evidence="9">
    <location>
        <begin position="288"/>
        <end position="315"/>
    </location>
</feature>
<comment type="subcellular location">
    <subcellularLocation>
        <location evidence="1">Cell membrane</location>
        <topology evidence="1">Multi-pass membrane protein</topology>
    </subcellularLocation>
</comment>
<evidence type="ECO:0000256" key="8">
    <source>
        <dbReference type="ARBA" id="ARBA00023136"/>
    </source>
</evidence>
<feature type="domain" description="ABC transmembrane type-1" evidence="11">
    <location>
        <begin position="53"/>
        <end position="335"/>
    </location>
</feature>
<dbReference type="GO" id="GO:0015421">
    <property type="term" value="F:ABC-type oligopeptide transporter activity"/>
    <property type="evidence" value="ECO:0007669"/>
    <property type="project" value="TreeGrafter"/>
</dbReference>
<dbReference type="PANTHER" id="PTHR43394">
    <property type="entry name" value="ATP-DEPENDENT PERMEASE MDL1, MITOCHONDRIAL"/>
    <property type="match status" value="1"/>
</dbReference>
<dbReference type="PROSITE" id="PS50929">
    <property type="entry name" value="ABC_TM1F"/>
    <property type="match status" value="1"/>
</dbReference>
<proteinExistence type="predicted"/>
<dbReference type="Gene3D" id="1.20.1560.10">
    <property type="entry name" value="ABC transporter type 1, transmembrane domain"/>
    <property type="match status" value="1"/>
</dbReference>
<organism evidence="12 13">
    <name type="scientific">Aneurinibacillus migulanus</name>
    <name type="common">Bacillus migulanus</name>
    <dbReference type="NCBI Taxonomy" id="47500"/>
    <lineage>
        <taxon>Bacteria</taxon>
        <taxon>Bacillati</taxon>
        <taxon>Bacillota</taxon>
        <taxon>Bacilli</taxon>
        <taxon>Bacillales</taxon>
        <taxon>Paenibacillaceae</taxon>
        <taxon>Aneurinibacillus group</taxon>
        <taxon>Aneurinibacillus</taxon>
    </lineage>
</organism>
<dbReference type="CDD" id="cd03254">
    <property type="entry name" value="ABCC_Glucan_exporter_like"/>
    <property type="match status" value="1"/>
</dbReference>
<evidence type="ECO:0000256" key="9">
    <source>
        <dbReference type="SAM" id="Phobius"/>
    </source>
</evidence>
<dbReference type="CDD" id="cd18547">
    <property type="entry name" value="ABC_6TM_Tm288_like"/>
    <property type="match status" value="1"/>
</dbReference>